<protein>
    <submittedName>
        <fullName evidence="2">Uncharacterized protein</fullName>
    </submittedName>
</protein>
<reference evidence="2 3" key="1">
    <citation type="submission" date="2015-11" db="EMBL/GenBank/DDBJ databases">
        <authorList>
            <person name="Zhang Y."/>
            <person name="Guo Z."/>
        </authorList>
    </citation>
    <scope>NUCLEOTIDE SEQUENCE [LARGE SCALE GENOMIC DNA]</scope>
    <source>
        <strain evidence="3">gdw1</strain>
    </source>
</reference>
<comment type="caution">
    <text evidence="2">The sequence shown here is derived from an EMBL/GenBank/DDBJ whole genome shotgun (WGS) entry which is preliminary data.</text>
</comment>
<accession>A0A1E2SI70</accession>
<dbReference type="Proteomes" id="UP000094426">
    <property type="component" value="Unassembled WGS sequence"/>
</dbReference>
<dbReference type="EMBL" id="LNZG01000047">
    <property type="protein sequence ID" value="ODA89453.1"/>
    <property type="molecule type" value="Genomic_DNA"/>
</dbReference>
<feature type="compositionally biased region" description="Basic and acidic residues" evidence="1">
    <location>
        <begin position="7"/>
        <end position="18"/>
    </location>
</feature>
<organism evidence="2 3">
    <name type="scientific">Leifsonia xyli subsp. xyli</name>
    <dbReference type="NCBI Taxonomy" id="59736"/>
    <lineage>
        <taxon>Bacteria</taxon>
        <taxon>Bacillati</taxon>
        <taxon>Actinomycetota</taxon>
        <taxon>Actinomycetes</taxon>
        <taxon>Micrococcales</taxon>
        <taxon>Microbacteriaceae</taxon>
        <taxon>Leifsonia</taxon>
    </lineage>
</organism>
<dbReference type="AlphaFoldDB" id="A0A1E2SI70"/>
<proteinExistence type="predicted"/>
<name>A0A1E2SI70_LEIXY</name>
<gene>
    <name evidence="2" type="ORF">ATY41_06010</name>
</gene>
<sequence length="59" mass="6187">MEEETDRDGRDRDGEEHGAASSGGTAVSRGDHPPTLPIHANARVLPMTEKPHPVGGSEA</sequence>
<evidence type="ECO:0000313" key="2">
    <source>
        <dbReference type="EMBL" id="ODA89453.1"/>
    </source>
</evidence>
<feature type="region of interest" description="Disordered" evidence="1">
    <location>
        <begin position="1"/>
        <end position="59"/>
    </location>
</feature>
<evidence type="ECO:0000256" key="1">
    <source>
        <dbReference type="SAM" id="MobiDB-lite"/>
    </source>
</evidence>
<evidence type="ECO:0000313" key="3">
    <source>
        <dbReference type="Proteomes" id="UP000094426"/>
    </source>
</evidence>